<dbReference type="Proteomes" id="UP000246715">
    <property type="component" value="Segment"/>
</dbReference>
<feature type="compositionally biased region" description="Polar residues" evidence="1">
    <location>
        <begin position="69"/>
        <end position="81"/>
    </location>
</feature>
<feature type="region of interest" description="Disordered" evidence="1">
    <location>
        <begin position="69"/>
        <end position="90"/>
    </location>
</feature>
<evidence type="ECO:0000313" key="2">
    <source>
        <dbReference type="EMBL" id="ABT14001.1"/>
    </source>
</evidence>
<organism evidence="2 3">
    <name type="scientific">Paramecium bursaria Chlorella virus MT325</name>
    <name type="common">PBCV-MT325</name>
    <dbReference type="NCBI Taxonomy" id="346932"/>
    <lineage>
        <taxon>Viruses</taxon>
        <taxon>Varidnaviria</taxon>
        <taxon>Bamfordvirae</taxon>
        <taxon>Nucleocytoviricota</taxon>
        <taxon>Megaviricetes</taxon>
        <taxon>Algavirales</taxon>
        <taxon>Phycodnaviridae</taxon>
        <taxon>Chlorovirus</taxon>
        <taxon>Chlorovirus conductrix</taxon>
        <taxon>Paramecium bursaria Chlorella virus A1</taxon>
    </lineage>
</organism>
<gene>
    <name evidence="2" type="primary">m447R</name>
    <name evidence="2" type="ORF">MT325_m447R</name>
</gene>
<evidence type="ECO:0000313" key="3">
    <source>
        <dbReference type="Proteomes" id="UP000246715"/>
    </source>
</evidence>
<accession>A7IUH7</accession>
<proteinExistence type="predicted"/>
<name>A7IUH7_PBCVM</name>
<protein>
    <submittedName>
        <fullName evidence="2">Uncharacterized protein m447R</fullName>
    </submittedName>
</protein>
<organismHost>
    <name type="scientific">Paramecium bursaria</name>
    <dbReference type="NCBI Taxonomy" id="74790"/>
</organismHost>
<reference evidence="2 3" key="1">
    <citation type="journal article" date="2007" name="Virology">
        <title>Sequence and annotation of the 314-kb MT325 and the 321-kb FR483 viruses that infect Chlorella Pbi.</title>
        <authorList>
            <person name="Fitzgerald L.A."/>
            <person name="Graves M.V."/>
            <person name="Li X."/>
            <person name="Feldblyum T."/>
            <person name="Hartigan J."/>
            <person name="Van Etten J.L."/>
        </authorList>
    </citation>
    <scope>NUCLEOTIDE SEQUENCE [LARGE SCALE GENOMIC DNA]</scope>
    <source>
        <strain evidence="2 3">MT325</strain>
    </source>
</reference>
<sequence length="90" mass="10726">MVIILRYKHQLGFYIIFVDINTYRQITPADLFQAIPHQIRNQQIRGTCNFHPSSKLEIHCQGELQLEYTSRQTDQKSQGFHHSQFPKHPY</sequence>
<dbReference type="EMBL" id="DQ491001">
    <property type="protein sequence ID" value="ABT14001.1"/>
    <property type="molecule type" value="Genomic_DNA"/>
</dbReference>
<evidence type="ECO:0000256" key="1">
    <source>
        <dbReference type="SAM" id="MobiDB-lite"/>
    </source>
</evidence>